<feature type="domain" description="Penicillin-binding protein dimerisation" evidence="15">
    <location>
        <begin position="103"/>
        <end position="269"/>
    </location>
</feature>
<evidence type="ECO:0000256" key="12">
    <source>
        <dbReference type="ARBA" id="ARBA00023316"/>
    </source>
</evidence>
<comment type="caution">
    <text evidence="16">The sequence shown here is derived from an EMBL/GenBank/DDBJ whole genome shotgun (WGS) entry which is preliminary data.</text>
</comment>
<evidence type="ECO:0000256" key="7">
    <source>
        <dbReference type="ARBA" id="ARBA00022801"/>
    </source>
</evidence>
<evidence type="ECO:0000259" key="14">
    <source>
        <dbReference type="Pfam" id="PF00905"/>
    </source>
</evidence>
<dbReference type="GO" id="GO:0071555">
    <property type="term" value="P:cell wall organization"/>
    <property type="evidence" value="ECO:0007669"/>
    <property type="project" value="UniProtKB-KW"/>
</dbReference>
<dbReference type="Gene3D" id="3.40.710.10">
    <property type="entry name" value="DD-peptidase/beta-lactamase superfamily"/>
    <property type="match status" value="1"/>
</dbReference>
<evidence type="ECO:0000256" key="2">
    <source>
        <dbReference type="ARBA" id="ARBA00004236"/>
    </source>
</evidence>
<dbReference type="EMBL" id="MHCU01000070">
    <property type="protein sequence ID" value="OGY26429.1"/>
    <property type="molecule type" value="Genomic_DNA"/>
</dbReference>
<evidence type="ECO:0000256" key="3">
    <source>
        <dbReference type="ARBA" id="ARBA00022475"/>
    </source>
</evidence>
<keyword evidence="3" id="KW-1003">Cell membrane</keyword>
<reference evidence="16 17" key="1">
    <citation type="journal article" date="2016" name="Nat. Commun.">
        <title>Thousands of microbial genomes shed light on interconnected biogeochemical processes in an aquifer system.</title>
        <authorList>
            <person name="Anantharaman K."/>
            <person name="Brown C.T."/>
            <person name="Hug L.A."/>
            <person name="Sharon I."/>
            <person name="Castelle C.J."/>
            <person name="Probst A.J."/>
            <person name="Thomas B.C."/>
            <person name="Singh A."/>
            <person name="Wilkins M.J."/>
            <person name="Karaoz U."/>
            <person name="Brodie E.L."/>
            <person name="Williams K.H."/>
            <person name="Hubbard S.S."/>
            <person name="Banfield J.F."/>
        </authorList>
    </citation>
    <scope>NUCLEOTIDE SEQUENCE [LARGE SCALE GENOMIC DNA]</scope>
</reference>
<dbReference type="SUPFAM" id="SSF56601">
    <property type="entry name" value="beta-lactamase/transpeptidase-like"/>
    <property type="match status" value="1"/>
</dbReference>
<keyword evidence="11 13" id="KW-0472">Membrane</keyword>
<dbReference type="PANTHER" id="PTHR30627">
    <property type="entry name" value="PEPTIDOGLYCAN D,D-TRANSPEPTIDASE"/>
    <property type="match status" value="1"/>
</dbReference>
<evidence type="ECO:0000313" key="16">
    <source>
        <dbReference type="EMBL" id="OGY26429.1"/>
    </source>
</evidence>
<evidence type="ECO:0000256" key="5">
    <source>
        <dbReference type="ARBA" id="ARBA00022670"/>
    </source>
</evidence>
<evidence type="ECO:0000256" key="13">
    <source>
        <dbReference type="SAM" id="Phobius"/>
    </source>
</evidence>
<keyword evidence="10 13" id="KW-1133">Transmembrane helix</keyword>
<dbReference type="InterPro" id="IPR001460">
    <property type="entry name" value="PCN-bd_Tpept"/>
</dbReference>
<evidence type="ECO:0000256" key="9">
    <source>
        <dbReference type="ARBA" id="ARBA00022984"/>
    </source>
</evidence>
<dbReference type="GO" id="GO:0008658">
    <property type="term" value="F:penicillin binding"/>
    <property type="evidence" value="ECO:0007669"/>
    <property type="project" value="InterPro"/>
</dbReference>
<dbReference type="Pfam" id="PF03717">
    <property type="entry name" value="PBP_dimer"/>
    <property type="match status" value="1"/>
</dbReference>
<dbReference type="AlphaFoldDB" id="A0A1G1WFE1"/>
<evidence type="ECO:0000256" key="4">
    <source>
        <dbReference type="ARBA" id="ARBA00022519"/>
    </source>
</evidence>
<feature type="transmembrane region" description="Helical" evidence="13">
    <location>
        <begin position="60"/>
        <end position="78"/>
    </location>
</feature>
<name>A0A1G1WFE1_9BACT</name>
<keyword evidence="4" id="KW-0997">Cell inner membrane</keyword>
<keyword evidence="5" id="KW-0645">Protease</keyword>
<dbReference type="InterPro" id="IPR036138">
    <property type="entry name" value="PBP_dimer_sf"/>
</dbReference>
<dbReference type="Pfam" id="PF00905">
    <property type="entry name" value="Transpeptidase"/>
    <property type="match status" value="1"/>
</dbReference>
<dbReference type="GO" id="GO:0005886">
    <property type="term" value="C:plasma membrane"/>
    <property type="evidence" value="ECO:0007669"/>
    <property type="project" value="UniProtKB-SubCell"/>
</dbReference>
<dbReference type="PANTHER" id="PTHR30627:SF2">
    <property type="entry name" value="PEPTIDOGLYCAN D,D-TRANSPEPTIDASE MRDA"/>
    <property type="match status" value="1"/>
</dbReference>
<evidence type="ECO:0000256" key="6">
    <source>
        <dbReference type="ARBA" id="ARBA00022692"/>
    </source>
</evidence>
<comment type="subcellular location">
    <subcellularLocation>
        <location evidence="2">Cell membrane</location>
    </subcellularLocation>
    <subcellularLocation>
        <location evidence="1">Membrane</location>
        <topology evidence="1">Single-pass membrane protein</topology>
    </subcellularLocation>
</comment>
<dbReference type="GO" id="GO:0071972">
    <property type="term" value="F:peptidoglycan L,D-transpeptidase activity"/>
    <property type="evidence" value="ECO:0007669"/>
    <property type="project" value="TreeGrafter"/>
</dbReference>
<dbReference type="SUPFAM" id="SSF56519">
    <property type="entry name" value="Penicillin binding protein dimerisation domain"/>
    <property type="match status" value="1"/>
</dbReference>
<proteinExistence type="predicted"/>
<dbReference type="GO" id="GO:0009002">
    <property type="term" value="F:serine-type D-Ala-D-Ala carboxypeptidase activity"/>
    <property type="evidence" value="ECO:0007669"/>
    <property type="project" value="InterPro"/>
</dbReference>
<organism evidence="16 17">
    <name type="scientific">Candidatus Woykebacteria bacterium RBG_19FT_COMBO_43_10</name>
    <dbReference type="NCBI Taxonomy" id="1802598"/>
    <lineage>
        <taxon>Bacteria</taxon>
        <taxon>Candidatus Woykeibacteriota</taxon>
    </lineage>
</organism>
<evidence type="ECO:0000256" key="1">
    <source>
        <dbReference type="ARBA" id="ARBA00004167"/>
    </source>
</evidence>
<evidence type="ECO:0000256" key="8">
    <source>
        <dbReference type="ARBA" id="ARBA00022960"/>
    </source>
</evidence>
<dbReference type="InterPro" id="IPR050515">
    <property type="entry name" value="Beta-lactam/transpept"/>
</dbReference>
<dbReference type="InterPro" id="IPR012338">
    <property type="entry name" value="Beta-lactam/transpept-like"/>
</dbReference>
<sequence>MKRRIFKKFGIAFGESLETGKKRKRIAAAADLQKADLWVGVNIGKREETGDFKLSPWRVAAGYFLLSALGLVLIARAFDLQVIQGSNFLGKAEGNHIRVQVDHAPRGVIYDRNGKILAQNRPGFRLILDKRSMGQSRKSQVTEKLSSILGIELSQIIQKIRDSDRDQVTITDDLLADKALLIESEAEQLPGVALEVNPIRFYPYKEVTSQILGYATEADEADLQKKLEVPYVLGDKVGKAGAEQTFEPVLRGENGYKLLNVPASGENRGEVYASDSKAGSKVTLSIDIELQKFAHKILQNKIRSIGARGAAAVVMDANTGEILTLVSLPTFDNNIFSKKLTESGYRELVSNQDKLLLNRAIGAAYPPGSTFKMISAVAALETGAIEPETKIKDPGFIVLGGQTFRNWLWVDHHKTEGYINVVRAIARSTDTFFYRLGQMMGEKPIQKFAVLLGLGEKTGVELPSETSGLVPTGEWKVSAKGESWYPGDTLNISIGQGDLLVSPLQLTQVTAVFANGGKLITPTILKTDKPKIEKKGFLKQKTVETVRQGLYADTVGDGNVGWLFGTFKPKSAGKTGTAEAGDKGPHAWYTAYAPHPKAEIVVTVMIEHAGHGSEQSAPVVKQIFDWYFREK</sequence>
<evidence type="ECO:0000259" key="15">
    <source>
        <dbReference type="Pfam" id="PF03717"/>
    </source>
</evidence>
<keyword evidence="7" id="KW-0378">Hydrolase</keyword>
<dbReference type="NCBIfam" id="TIGR03423">
    <property type="entry name" value="pbp2_mrdA"/>
    <property type="match status" value="1"/>
</dbReference>
<dbReference type="Proteomes" id="UP000176645">
    <property type="component" value="Unassembled WGS sequence"/>
</dbReference>
<evidence type="ECO:0000256" key="11">
    <source>
        <dbReference type="ARBA" id="ARBA00023136"/>
    </source>
</evidence>
<dbReference type="GO" id="GO:0006508">
    <property type="term" value="P:proteolysis"/>
    <property type="evidence" value="ECO:0007669"/>
    <property type="project" value="UniProtKB-KW"/>
</dbReference>
<protein>
    <submittedName>
        <fullName evidence="16">Penicillin-binding protein 2</fullName>
    </submittedName>
</protein>
<keyword evidence="8" id="KW-0133">Cell shape</keyword>
<accession>A0A1G1WFE1</accession>
<keyword evidence="6 13" id="KW-0812">Transmembrane</keyword>
<gene>
    <name evidence="16" type="ORF">A2Z42_04715</name>
</gene>
<dbReference type="Gene3D" id="3.90.1310.10">
    <property type="entry name" value="Penicillin-binding protein 2a (Domain 2)"/>
    <property type="match status" value="1"/>
</dbReference>
<keyword evidence="9" id="KW-0573">Peptidoglycan synthesis</keyword>
<dbReference type="InterPro" id="IPR017790">
    <property type="entry name" value="Penicillin-binding_protein_2"/>
</dbReference>
<keyword evidence="12" id="KW-0961">Cell wall biogenesis/degradation</keyword>
<evidence type="ECO:0000313" key="17">
    <source>
        <dbReference type="Proteomes" id="UP000176645"/>
    </source>
</evidence>
<dbReference type="GO" id="GO:0009252">
    <property type="term" value="P:peptidoglycan biosynthetic process"/>
    <property type="evidence" value="ECO:0007669"/>
    <property type="project" value="UniProtKB-KW"/>
</dbReference>
<dbReference type="GO" id="GO:0008360">
    <property type="term" value="P:regulation of cell shape"/>
    <property type="evidence" value="ECO:0007669"/>
    <property type="project" value="UniProtKB-KW"/>
</dbReference>
<feature type="domain" description="Penicillin-binding protein transpeptidase" evidence="14">
    <location>
        <begin position="311"/>
        <end position="624"/>
    </location>
</feature>
<dbReference type="InterPro" id="IPR005311">
    <property type="entry name" value="PBP_dimer"/>
</dbReference>
<evidence type="ECO:0000256" key="10">
    <source>
        <dbReference type="ARBA" id="ARBA00022989"/>
    </source>
</evidence>